<organism evidence="2 3">
    <name type="scientific">Bifidobacterium dolichotidis</name>
    <dbReference type="NCBI Taxonomy" id="2306976"/>
    <lineage>
        <taxon>Bacteria</taxon>
        <taxon>Bacillati</taxon>
        <taxon>Actinomycetota</taxon>
        <taxon>Actinomycetes</taxon>
        <taxon>Bifidobacteriales</taxon>
        <taxon>Bifidobacteriaceae</taxon>
        <taxon>Bifidobacterium</taxon>
    </lineage>
</organism>
<dbReference type="Proteomes" id="UP000287609">
    <property type="component" value="Unassembled WGS sequence"/>
</dbReference>
<keyword evidence="1" id="KW-1133">Transmembrane helix</keyword>
<dbReference type="AlphaFoldDB" id="A0A430FS85"/>
<reference evidence="2 3" key="1">
    <citation type="submission" date="2018-09" db="EMBL/GenBank/DDBJ databases">
        <title>Characterization of the phylogenetic diversity of five novel species belonging to the genus Bifidobacterium.</title>
        <authorList>
            <person name="Lugli G.A."/>
            <person name="Duranti S."/>
            <person name="Milani C."/>
        </authorList>
    </citation>
    <scope>NUCLEOTIDE SEQUENCE [LARGE SCALE GENOMIC DNA]</scope>
    <source>
        <strain evidence="2 3">2036B</strain>
    </source>
</reference>
<feature type="transmembrane region" description="Helical" evidence="1">
    <location>
        <begin position="21"/>
        <end position="43"/>
    </location>
</feature>
<feature type="transmembrane region" description="Helical" evidence="1">
    <location>
        <begin position="74"/>
        <end position="94"/>
    </location>
</feature>
<accession>A0A430FS85</accession>
<comment type="caution">
    <text evidence="2">The sequence shown here is derived from an EMBL/GenBank/DDBJ whole genome shotgun (WGS) entry which is preliminary data.</text>
</comment>
<dbReference type="OrthoDB" id="3238162at2"/>
<protein>
    <submittedName>
        <fullName evidence="2">Alcohol dehydrogenase, class IV</fullName>
    </submittedName>
</protein>
<evidence type="ECO:0000256" key="1">
    <source>
        <dbReference type="SAM" id="Phobius"/>
    </source>
</evidence>
<keyword evidence="1" id="KW-0812">Transmembrane</keyword>
<gene>
    <name evidence="2" type="ORF">D2E26_0294</name>
</gene>
<dbReference type="RefSeq" id="WP_125962930.1">
    <property type="nucleotide sequence ID" value="NZ_QXGM01000001.1"/>
</dbReference>
<keyword evidence="1" id="KW-0472">Membrane</keyword>
<evidence type="ECO:0000313" key="3">
    <source>
        <dbReference type="Proteomes" id="UP000287609"/>
    </source>
</evidence>
<keyword evidence="3" id="KW-1185">Reference proteome</keyword>
<evidence type="ECO:0000313" key="2">
    <source>
        <dbReference type="EMBL" id="RSX55731.1"/>
    </source>
</evidence>
<feature type="transmembrane region" description="Helical" evidence="1">
    <location>
        <begin position="49"/>
        <end position="67"/>
    </location>
</feature>
<sequence>MTRKAFDKTEAPWSHRLSTGGRAGVTVLSAFGSGVIGTLVHRLGATQNIPIGLVLGFLLVGMSAWCARSRGGVTGLALHLIVCSSTVGFIAVYVSQGDVLIPLSISGGVLPFLSREASLIWFLGVVILQIVMAVLPNRWFYIPDGNEDEADMPHEAVHHDMHNPMIKRSNQDYAAFHVGPHNKHN</sequence>
<feature type="transmembrane region" description="Helical" evidence="1">
    <location>
        <begin position="118"/>
        <end position="135"/>
    </location>
</feature>
<proteinExistence type="predicted"/>
<name>A0A430FS85_9BIFI</name>
<dbReference type="EMBL" id="QXGM01000001">
    <property type="protein sequence ID" value="RSX55731.1"/>
    <property type="molecule type" value="Genomic_DNA"/>
</dbReference>